<dbReference type="GO" id="GO:0042765">
    <property type="term" value="C:GPI-anchor transamidase complex"/>
    <property type="evidence" value="ECO:0007669"/>
    <property type="project" value="InterPro"/>
</dbReference>
<evidence type="ECO:0000313" key="4">
    <source>
        <dbReference type="Proteomes" id="UP000019375"/>
    </source>
</evidence>
<evidence type="ECO:0000313" key="3">
    <source>
        <dbReference type="EMBL" id="CDF90479.1"/>
    </source>
</evidence>
<gene>
    <name evidence="3" type="ORF">BN860_01992g</name>
</gene>
<evidence type="ECO:0000256" key="1">
    <source>
        <dbReference type="SAM" id="Phobius"/>
    </source>
</evidence>
<dbReference type="Proteomes" id="UP000019375">
    <property type="component" value="Unassembled WGS sequence"/>
</dbReference>
<proteinExistence type="predicted"/>
<accession>A0A8J2X9J3</accession>
<keyword evidence="1" id="KW-0472">Membrane</keyword>
<dbReference type="AlphaFoldDB" id="A0A8J2X9J3"/>
<dbReference type="EMBL" id="HG316460">
    <property type="protein sequence ID" value="CDF90479.1"/>
    <property type="molecule type" value="Genomic_DNA"/>
</dbReference>
<keyword evidence="2" id="KW-0732">Signal</keyword>
<protein>
    <submittedName>
        <fullName evidence="3">ZYBA0S07-01992g1_1</fullName>
    </submittedName>
</protein>
<dbReference type="InterPro" id="IPR007245">
    <property type="entry name" value="PIG-T"/>
</dbReference>
<feature type="transmembrane region" description="Helical" evidence="1">
    <location>
        <begin position="612"/>
        <end position="634"/>
    </location>
</feature>
<feature type="chain" id="PRO_5035249030" evidence="2">
    <location>
        <begin position="26"/>
        <end position="670"/>
    </location>
</feature>
<sequence length="670" mass="75455">MRKAGLLKLFQCVGCISCFPQLTRAASQGISSEYEITQEAILTEGKNESTDIYRQNLNVEPFLNEQNNVSEVVEYAIDSSTSNSDIDIEQRNPNIAVEDELSYPYEENLFIKPLPKNYLLTSFAFRTKSNEFLPGKLSTDFDDYSHYTVFPKEFKPLLDKSATRQLHLRFTRGFWDAESWGMLPHNGFESGGSGVEIWAVIEADSKNSAFSQWKTLVNSLGGLFCASMNFIDGTKTTFPVESFHPMDENGLPLFDPSKQLYLLRAALANEPICTENLTPFVKLFPTKGKSGITTLLDGHKVFDSSWHSLAIDISTNCDDSTSYCTHSLEAFVDVVMNVPNTLSRSENPIPKPLPSDKLRCDMTKPFDSFQCFQLPDETEGSYSLSQLFGKWIQGSSLISKSSSNVCVDIADSWHAFIQLNDSFFATTDNCFDLKDFLKQDIYFESNDTNSVVEIEEVPVYVSRSLTGYGQDRGGLRTVFANPTENPVTMIYFESLPWFIRIYLSSMHLEENVQIPSNLTLNDLLKSRHYIPAADRISPTHLEYTITIPSNTTIAVSYQFDKSLLQYAEYPPDANHGFEIESAVITVVSPTAYQLRTATLLLLLSTPDFSMPYNVIILTSTVMGLIFGTLFNLLVKKMLPVEEADKIQEDSSLKNRMKKLKTKITTKVERG</sequence>
<feature type="signal peptide" evidence="2">
    <location>
        <begin position="1"/>
        <end position="25"/>
    </location>
</feature>
<organism evidence="3 4">
    <name type="scientific">Zygosaccharomyces bailii (strain CLIB 213 / ATCC 58445 / CBS 680 / BCRC 21525 / NBRC 1098 / NCYC 1416 / NRRL Y-2227)</name>
    <dbReference type="NCBI Taxonomy" id="1333698"/>
    <lineage>
        <taxon>Eukaryota</taxon>
        <taxon>Fungi</taxon>
        <taxon>Dikarya</taxon>
        <taxon>Ascomycota</taxon>
        <taxon>Saccharomycotina</taxon>
        <taxon>Saccharomycetes</taxon>
        <taxon>Saccharomycetales</taxon>
        <taxon>Saccharomycetaceae</taxon>
        <taxon>Zygosaccharomyces</taxon>
    </lineage>
</organism>
<dbReference type="PANTHER" id="PTHR12959">
    <property type="entry name" value="GPI TRANSAMIDASE COMPONENT PIG-T-RELATED"/>
    <property type="match status" value="1"/>
</dbReference>
<name>A0A8J2X9J3_ZYGB2</name>
<reference evidence="4" key="1">
    <citation type="journal article" date="2013" name="Genome Announc.">
        <title>Genome sequence of the food spoilage yeast Zygosaccharomyces bailii CLIB 213(T).</title>
        <authorList>
            <person name="Galeote V."/>
            <person name="Bigey F."/>
            <person name="Devillers H."/>
            <person name="Neuveglise C."/>
            <person name="Dequin S."/>
        </authorList>
    </citation>
    <scope>NUCLEOTIDE SEQUENCE [LARGE SCALE GENOMIC DNA]</scope>
    <source>
        <strain evidence="4">CLIB 213 / ATCC 58445 / CBS 680 / CCRC 21525 / NBRC 1098 / NCYC 1416 / NRRL Y-2227</strain>
    </source>
</reference>
<keyword evidence="1" id="KW-1133">Transmembrane helix</keyword>
<dbReference type="OrthoDB" id="331263at2759"/>
<dbReference type="Pfam" id="PF04113">
    <property type="entry name" value="Gpi16"/>
    <property type="match status" value="1"/>
</dbReference>
<keyword evidence="1" id="KW-0812">Transmembrane</keyword>
<dbReference type="PANTHER" id="PTHR12959:SF11">
    <property type="entry name" value="GPI TRANSAMIDASE COMPONENT PIG-T"/>
    <property type="match status" value="1"/>
</dbReference>
<evidence type="ECO:0000256" key="2">
    <source>
        <dbReference type="SAM" id="SignalP"/>
    </source>
</evidence>
<dbReference type="GO" id="GO:0016255">
    <property type="term" value="P:attachment of GPI anchor to protein"/>
    <property type="evidence" value="ECO:0007669"/>
    <property type="project" value="InterPro"/>
</dbReference>
<keyword evidence="4" id="KW-1185">Reference proteome</keyword>